<evidence type="ECO:0000313" key="4">
    <source>
        <dbReference type="Proteomes" id="UP001595386"/>
    </source>
</evidence>
<dbReference type="EMBL" id="JBHRSQ010000020">
    <property type="protein sequence ID" value="MFC2993191.1"/>
    <property type="molecule type" value="Genomic_DNA"/>
</dbReference>
<name>A0ABV7B8B2_9GAMM</name>
<evidence type="ECO:0000256" key="2">
    <source>
        <dbReference type="SAM" id="Phobius"/>
    </source>
</evidence>
<keyword evidence="2" id="KW-0472">Membrane</keyword>
<comment type="caution">
    <text evidence="3">The sequence shown here is derived from an EMBL/GenBank/DDBJ whole genome shotgun (WGS) entry which is preliminary data.</text>
</comment>
<feature type="transmembrane region" description="Helical" evidence="2">
    <location>
        <begin position="276"/>
        <end position="299"/>
    </location>
</feature>
<protein>
    <submittedName>
        <fullName evidence="3">Uncharacterized protein</fullName>
    </submittedName>
</protein>
<keyword evidence="2" id="KW-1133">Transmembrane helix</keyword>
<proteinExistence type="predicted"/>
<reference evidence="4" key="1">
    <citation type="journal article" date="2019" name="Int. J. Syst. Evol. Microbiol.">
        <title>The Global Catalogue of Microorganisms (GCM) 10K type strain sequencing project: providing services to taxonomists for standard genome sequencing and annotation.</title>
        <authorList>
            <consortium name="The Broad Institute Genomics Platform"/>
            <consortium name="The Broad Institute Genome Sequencing Center for Infectious Disease"/>
            <person name="Wu L."/>
            <person name="Ma J."/>
        </authorList>
    </citation>
    <scope>NUCLEOTIDE SEQUENCE [LARGE SCALE GENOMIC DNA]</scope>
    <source>
        <strain evidence="4">KCTC 52660</strain>
    </source>
</reference>
<accession>A0ABV7B8B2</accession>
<gene>
    <name evidence="3" type="ORF">ACFODV_14290</name>
</gene>
<dbReference type="RefSeq" id="WP_379760585.1">
    <property type="nucleotide sequence ID" value="NZ_JBHRSQ010000020.1"/>
</dbReference>
<organism evidence="3 4">
    <name type="scientific">Halomonas tibetensis</name>
    <dbReference type="NCBI Taxonomy" id="2259590"/>
    <lineage>
        <taxon>Bacteria</taxon>
        <taxon>Pseudomonadati</taxon>
        <taxon>Pseudomonadota</taxon>
        <taxon>Gammaproteobacteria</taxon>
        <taxon>Oceanospirillales</taxon>
        <taxon>Halomonadaceae</taxon>
        <taxon>Halomonas</taxon>
    </lineage>
</organism>
<dbReference type="Proteomes" id="UP001595386">
    <property type="component" value="Unassembled WGS sequence"/>
</dbReference>
<evidence type="ECO:0000256" key="1">
    <source>
        <dbReference type="SAM" id="MobiDB-lite"/>
    </source>
</evidence>
<keyword evidence="4" id="KW-1185">Reference proteome</keyword>
<feature type="transmembrane region" description="Helical" evidence="2">
    <location>
        <begin position="319"/>
        <end position="341"/>
    </location>
</feature>
<feature type="region of interest" description="Disordered" evidence="1">
    <location>
        <begin position="431"/>
        <end position="450"/>
    </location>
</feature>
<sequence>MAASRQPYLGFNTSVMVHHEPTCLFDQASRGKGMNDYQTSTHDISLSPTDTLAGLGGANRELLATCLALFDDGQWHRRLEKINEQATAKVEQLVDRFSDWLDSRREEPLPRLPAPQVDEGAQELSDRQRYWRESSYSDDQLRLLLWIRLRSALGLPARLTTTVRGCGFLADDMAARLIHVLDPPGLVNSGRRRLHQRGWLRKGQHATSLDEVVLPVLDELLEQAFKDEDEPPSKEERHEILNQAIATLNELDAENHSRLLDETQANRLNDAAIRNVLLLVGSLSTMGISVSLAGFSAYIAAAQASAFIPFVSGPGLVSFVSVMSNPITILGVAGGGGWWFIHSAREKVNVAIAARVVAMLTLQGKLYGSSGLEGTRRCFSEVPRLPRGEGIGATELRDYQTEWQWLSILPARSGAVPPAKVLNAMAQPMAQRSNEASSADSRLSGESLQSGEKQAAAAMATLTVGDVLYSVAAVDPTVIAAADFSRVEDIGAGLSFAELAEQIRAGSDSTVLGGISQLKGYVAEKAVAAQLAAAGHTVSFPEVSNEPGWDLLVDGQEFQVKFHATLSGLREHFERYDYPVIANTELVDQIPEEWADRVFFVDGLSNELVEQVTHESLGAGAEILNPSVISIAGAVSAARGLLAYRRGQLTGKQALEQVLLDGMVRMGLAGSGGVVGASVGLMMFGPAGAWVFGAGAPVLSQMLTTRVTEQLRDKVKGDAHKDWEAQAHLELTALQAKVLQALTRKQDQLDKKLAKILDNLAGDYLRWRLQDDYDFSQECHQRLLRLDSDARPHPEQRLADTLRVMSVCSVHPAIYQPELRAVTAKLNERPGLLDDPRVKDFTGQAGNLAGQTWQTFSEKVQEKGWMDKAEAMAQRWKKRK</sequence>
<evidence type="ECO:0000313" key="3">
    <source>
        <dbReference type="EMBL" id="MFC2993191.1"/>
    </source>
</evidence>
<keyword evidence="2" id="KW-0812">Transmembrane</keyword>